<dbReference type="AlphaFoldDB" id="A0A6J4M6Z0"/>
<organism evidence="2">
    <name type="scientific">uncultured Lysobacter sp</name>
    <dbReference type="NCBI Taxonomy" id="271060"/>
    <lineage>
        <taxon>Bacteria</taxon>
        <taxon>Pseudomonadati</taxon>
        <taxon>Pseudomonadota</taxon>
        <taxon>Gammaproteobacteria</taxon>
        <taxon>Lysobacterales</taxon>
        <taxon>Lysobacteraceae</taxon>
        <taxon>Lysobacter</taxon>
        <taxon>environmental samples</taxon>
    </lineage>
</organism>
<evidence type="ECO:0000256" key="1">
    <source>
        <dbReference type="SAM" id="MobiDB-lite"/>
    </source>
</evidence>
<gene>
    <name evidence="2" type="ORF">AVDCRST_MAG71-2826</name>
</gene>
<evidence type="ECO:0000313" key="2">
    <source>
        <dbReference type="EMBL" id="CAA9351884.1"/>
    </source>
</evidence>
<proteinExistence type="predicted"/>
<accession>A0A6J4M6Z0</accession>
<feature type="non-terminal residue" evidence="2">
    <location>
        <position position="70"/>
    </location>
</feature>
<keyword evidence="2" id="KW-0548">Nucleotidyltransferase</keyword>
<keyword evidence="2" id="KW-0808">Transferase</keyword>
<feature type="non-terminal residue" evidence="2">
    <location>
        <position position="1"/>
    </location>
</feature>
<dbReference type="GO" id="GO:0003887">
    <property type="term" value="F:DNA-directed DNA polymerase activity"/>
    <property type="evidence" value="ECO:0007669"/>
    <property type="project" value="UniProtKB-EC"/>
</dbReference>
<name>A0A6J4M6Z0_9GAMM</name>
<dbReference type="EC" id="2.7.7.7" evidence="2"/>
<protein>
    <submittedName>
        <fullName evidence="2">DNA polymerase III delta subunit</fullName>
        <ecNumber evidence="2">2.7.7.7</ecNumber>
    </submittedName>
</protein>
<dbReference type="EMBL" id="CADCUA010000667">
    <property type="protein sequence ID" value="CAA9351884.1"/>
    <property type="molecule type" value="Genomic_DNA"/>
</dbReference>
<reference evidence="2" key="1">
    <citation type="submission" date="2020-02" db="EMBL/GenBank/DDBJ databases">
        <authorList>
            <person name="Meier V. D."/>
        </authorList>
    </citation>
    <scope>NUCLEOTIDE SEQUENCE</scope>
    <source>
        <strain evidence="2">AVDCRST_MAG71</strain>
    </source>
</reference>
<feature type="region of interest" description="Disordered" evidence="1">
    <location>
        <begin position="32"/>
        <end position="54"/>
    </location>
</feature>
<sequence length="70" mass="7631">SGMRSSPCTSARWSATAWRAGMRSCPMPAVSIASRRGGRESARSRRMPGSRSNACCSPWPSRARCACWHT</sequence>